<organism evidence="2 3">
    <name type="scientific">Pseudoclavibacter endophyticus</name>
    <dbReference type="NCBI Taxonomy" id="1778590"/>
    <lineage>
        <taxon>Bacteria</taxon>
        <taxon>Bacillati</taxon>
        <taxon>Actinomycetota</taxon>
        <taxon>Actinomycetes</taxon>
        <taxon>Micrococcales</taxon>
        <taxon>Microbacteriaceae</taxon>
        <taxon>Pseudoclavibacter</taxon>
    </lineage>
</organism>
<protein>
    <submittedName>
        <fullName evidence="2">Alpha/beta hydrolase</fullName>
    </submittedName>
</protein>
<keyword evidence="3" id="KW-1185">Reference proteome</keyword>
<keyword evidence="2" id="KW-0378">Hydrolase</keyword>
<dbReference type="GO" id="GO:0008236">
    <property type="term" value="F:serine-type peptidase activity"/>
    <property type="evidence" value="ECO:0007669"/>
    <property type="project" value="InterPro"/>
</dbReference>
<dbReference type="InterPro" id="IPR029058">
    <property type="entry name" value="AB_hydrolase_fold"/>
</dbReference>
<dbReference type="InterPro" id="IPR001375">
    <property type="entry name" value="Peptidase_S9_cat"/>
</dbReference>
<dbReference type="SUPFAM" id="SSF53474">
    <property type="entry name" value="alpha/beta-Hydrolases"/>
    <property type="match status" value="1"/>
</dbReference>
<dbReference type="Pfam" id="PF00326">
    <property type="entry name" value="Peptidase_S9"/>
    <property type="match status" value="1"/>
</dbReference>
<evidence type="ECO:0000313" key="3">
    <source>
        <dbReference type="Proteomes" id="UP000431744"/>
    </source>
</evidence>
<proteinExistence type="predicted"/>
<dbReference type="Gene3D" id="3.40.50.1820">
    <property type="entry name" value="alpha/beta hydrolase"/>
    <property type="match status" value="1"/>
</dbReference>
<feature type="domain" description="Peptidase S9 prolyl oligopeptidase catalytic" evidence="1">
    <location>
        <begin position="250"/>
        <end position="394"/>
    </location>
</feature>
<dbReference type="EMBL" id="WBJY01000001">
    <property type="protein sequence ID" value="KAB1650042.1"/>
    <property type="molecule type" value="Genomic_DNA"/>
</dbReference>
<evidence type="ECO:0000313" key="2">
    <source>
        <dbReference type="EMBL" id="KAB1650042.1"/>
    </source>
</evidence>
<reference evidence="2 3" key="1">
    <citation type="submission" date="2019-09" db="EMBL/GenBank/DDBJ databases">
        <title>Phylogeny of genus Pseudoclavibacter and closely related genus.</title>
        <authorList>
            <person name="Li Y."/>
        </authorList>
    </citation>
    <scope>NUCLEOTIDE SEQUENCE [LARGE SCALE GENOMIC DNA]</scope>
    <source>
        <strain evidence="2 3">EGI 60007</strain>
    </source>
</reference>
<comment type="caution">
    <text evidence="2">The sequence shown here is derived from an EMBL/GenBank/DDBJ whole genome shotgun (WGS) entry which is preliminary data.</text>
</comment>
<name>A0A6H9WGI7_9MICO</name>
<dbReference type="OrthoDB" id="8111537at2"/>
<dbReference type="AlphaFoldDB" id="A0A6H9WGI7"/>
<accession>A0A6H9WGI7</accession>
<evidence type="ECO:0000259" key="1">
    <source>
        <dbReference type="Pfam" id="PF00326"/>
    </source>
</evidence>
<gene>
    <name evidence="2" type="ORF">F8O04_07465</name>
</gene>
<dbReference type="Proteomes" id="UP000431744">
    <property type="component" value="Unassembled WGS sequence"/>
</dbReference>
<dbReference type="GO" id="GO:0006508">
    <property type="term" value="P:proteolysis"/>
    <property type="evidence" value="ECO:0007669"/>
    <property type="project" value="InterPro"/>
</dbReference>
<sequence>MLVGCPPGGGTPRVRRRTEHRIDFDEDGTFMPGFRRSTGRRDRTATWGAEVARAAAGLSLAATVVMSTIAAVGSTVGVLVGRAVVTPPDQRRDPVRLHAIDPAASTVTLARTTESAAAGNYTLVYAAGRGSCRLGEIVSENERTVTRRYSDETGAALEEQQFVRVASAPERSIDDVGVPWGERRVPTELGDAPAWLFEAPGSRDWAIHVHGRGAVLTEPLRSVRLLHDEGWTSLVISYRNDLGAPRSPDGKFGLGATEWRDVEAAMAFALSRGAERLLLVGWSMGGATVMQALFASAHRDRVIGVVLESPVVSWRATLALQGRRLKLPWWVIRFTTWLLASPLAPLLVRTAAPIPIDAMELTRRAGDLRVPVLLFHSTGDTVVPYHPSARLARARPDLVTYEQFDEALHVRNWNVDAPRWERAWRQWVRQFTSVEEASAVSATSRE</sequence>